<sequence>MNSSRQSETRILLLCPTCQRDRRLVSLSEDRQVIERILRHLGVWQQGVRVSSARASPEMADRVIEPWLDDPVRMTTLNR</sequence>
<dbReference type="EMBL" id="NVQC01000026">
    <property type="protein sequence ID" value="PTL35314.1"/>
    <property type="molecule type" value="Genomic_DNA"/>
</dbReference>
<dbReference type="AlphaFoldDB" id="A0A2T4TW30"/>
<proteinExistence type="predicted"/>
<reference evidence="1 2" key="1">
    <citation type="submission" date="2017-09" db="EMBL/GenBank/DDBJ databases">
        <title>Bloom of a denitrifying methanotroph, Candidatus Methylomirabilis limnetica, in a deep stratified lake.</title>
        <authorList>
            <person name="Graf J.S."/>
            <person name="Marchant H.K."/>
            <person name="Tienken D."/>
            <person name="Hach P.F."/>
            <person name="Brand A."/>
            <person name="Schubert C.J."/>
            <person name="Kuypers M.M."/>
            <person name="Milucka J."/>
        </authorList>
    </citation>
    <scope>NUCLEOTIDE SEQUENCE [LARGE SCALE GENOMIC DNA]</scope>
    <source>
        <strain evidence="1 2">Zug</strain>
    </source>
</reference>
<accession>A0A2T4TW30</accession>
<keyword evidence="2" id="KW-1185">Reference proteome</keyword>
<organism evidence="1 2">
    <name type="scientific">Candidatus Methylomirabilis limnetica</name>
    <dbReference type="NCBI Taxonomy" id="2033718"/>
    <lineage>
        <taxon>Bacteria</taxon>
        <taxon>Candidatus Methylomirabilota</taxon>
        <taxon>Candidatus Methylomirabilia</taxon>
        <taxon>Candidatus Methylomirabilales</taxon>
        <taxon>Candidatus Methylomirabilaceae</taxon>
        <taxon>Candidatus Methylomirabilis</taxon>
    </lineage>
</organism>
<reference evidence="2" key="2">
    <citation type="journal article" date="2018" name="Environ. Microbiol.">
        <title>Bloom of a denitrifying methanotroph, 'Candidatus Methylomirabilis limnetica', in a deep stratified lake.</title>
        <authorList>
            <person name="Graf J.S."/>
            <person name="Mayr M.J."/>
            <person name="Marchant H.K."/>
            <person name="Tienken D."/>
            <person name="Hach P.F."/>
            <person name="Brand A."/>
            <person name="Schubert C.J."/>
            <person name="Kuypers M.M."/>
            <person name="Milucka J."/>
        </authorList>
    </citation>
    <scope>NUCLEOTIDE SEQUENCE [LARGE SCALE GENOMIC DNA]</scope>
    <source>
        <strain evidence="2">Zug</strain>
    </source>
</reference>
<protein>
    <submittedName>
        <fullName evidence="1">Uncharacterized protein</fullName>
    </submittedName>
</protein>
<name>A0A2T4TW30_9BACT</name>
<evidence type="ECO:0000313" key="2">
    <source>
        <dbReference type="Proteomes" id="UP000241436"/>
    </source>
</evidence>
<dbReference type="Proteomes" id="UP000241436">
    <property type="component" value="Unassembled WGS sequence"/>
</dbReference>
<dbReference type="OrthoDB" id="5523150at2"/>
<dbReference type="RefSeq" id="WP_133174699.1">
    <property type="nucleotide sequence ID" value="NZ_NVQC01000026.1"/>
</dbReference>
<gene>
    <name evidence="1" type="ORF">CLG94_10430</name>
</gene>
<comment type="caution">
    <text evidence="1">The sequence shown here is derived from an EMBL/GenBank/DDBJ whole genome shotgun (WGS) entry which is preliminary data.</text>
</comment>
<evidence type="ECO:0000313" key="1">
    <source>
        <dbReference type="EMBL" id="PTL35314.1"/>
    </source>
</evidence>